<keyword evidence="6 11" id="KW-0812">Transmembrane</keyword>
<dbReference type="Gene3D" id="3.30.565.10">
    <property type="entry name" value="Histidine kinase-like ATPase, C-terminal domain"/>
    <property type="match status" value="1"/>
</dbReference>
<evidence type="ECO:0000256" key="2">
    <source>
        <dbReference type="ARBA" id="ARBA00004651"/>
    </source>
</evidence>
<evidence type="ECO:0000256" key="9">
    <source>
        <dbReference type="ARBA" id="ARBA00023012"/>
    </source>
</evidence>
<dbReference type="PANTHER" id="PTHR45453">
    <property type="entry name" value="PHOSPHATE REGULON SENSOR PROTEIN PHOR"/>
    <property type="match status" value="1"/>
</dbReference>
<feature type="transmembrane region" description="Helical" evidence="11">
    <location>
        <begin position="37"/>
        <end position="54"/>
    </location>
</feature>
<keyword evidence="4" id="KW-1003">Cell membrane</keyword>
<dbReference type="InterPro" id="IPR004358">
    <property type="entry name" value="Sig_transdc_His_kin-like_C"/>
</dbReference>
<comment type="catalytic activity">
    <reaction evidence="1">
        <text>ATP + protein L-histidine = ADP + protein N-phospho-L-histidine.</text>
        <dbReference type="EC" id="2.7.13.3"/>
    </reaction>
</comment>
<evidence type="ECO:0000313" key="14">
    <source>
        <dbReference type="Proteomes" id="UP000824073"/>
    </source>
</evidence>
<evidence type="ECO:0000313" key="13">
    <source>
        <dbReference type="EMBL" id="HIU43621.1"/>
    </source>
</evidence>
<keyword evidence="10 11" id="KW-0472">Membrane</keyword>
<evidence type="ECO:0000256" key="11">
    <source>
        <dbReference type="SAM" id="Phobius"/>
    </source>
</evidence>
<dbReference type="Proteomes" id="UP000824073">
    <property type="component" value="Unassembled WGS sequence"/>
</dbReference>
<dbReference type="GO" id="GO:0000155">
    <property type="term" value="F:phosphorelay sensor kinase activity"/>
    <property type="evidence" value="ECO:0007669"/>
    <property type="project" value="TreeGrafter"/>
</dbReference>
<evidence type="ECO:0000256" key="3">
    <source>
        <dbReference type="ARBA" id="ARBA00012438"/>
    </source>
</evidence>
<evidence type="ECO:0000259" key="12">
    <source>
        <dbReference type="PROSITE" id="PS50109"/>
    </source>
</evidence>
<protein>
    <recommendedName>
        <fullName evidence="3">histidine kinase</fullName>
        <ecNumber evidence="3">2.7.13.3</ecNumber>
    </recommendedName>
</protein>
<comment type="subcellular location">
    <subcellularLocation>
        <location evidence="2">Cell membrane</location>
        <topology evidence="2">Multi-pass membrane protein</topology>
    </subcellularLocation>
</comment>
<evidence type="ECO:0000256" key="6">
    <source>
        <dbReference type="ARBA" id="ARBA00022692"/>
    </source>
</evidence>
<dbReference type="PANTHER" id="PTHR45453:SF2">
    <property type="entry name" value="HISTIDINE KINASE"/>
    <property type="match status" value="1"/>
</dbReference>
<dbReference type="InterPro" id="IPR003594">
    <property type="entry name" value="HATPase_dom"/>
</dbReference>
<evidence type="ECO:0000256" key="5">
    <source>
        <dbReference type="ARBA" id="ARBA00022679"/>
    </source>
</evidence>
<organism evidence="13 14">
    <name type="scientific">Candidatus Ventrousia excrementavium</name>
    <dbReference type="NCBI Taxonomy" id="2840961"/>
    <lineage>
        <taxon>Bacteria</taxon>
        <taxon>Bacillati</taxon>
        <taxon>Bacillota</taxon>
        <taxon>Clostridia</taxon>
        <taxon>Eubacteriales</taxon>
        <taxon>Clostridiaceae</taxon>
        <taxon>Clostridiaceae incertae sedis</taxon>
        <taxon>Candidatus Ventrousia</taxon>
    </lineage>
</organism>
<evidence type="ECO:0000256" key="8">
    <source>
        <dbReference type="ARBA" id="ARBA00022989"/>
    </source>
</evidence>
<reference evidence="13" key="2">
    <citation type="journal article" date="2021" name="PeerJ">
        <title>Extensive microbial diversity within the chicken gut microbiome revealed by metagenomics and culture.</title>
        <authorList>
            <person name="Gilroy R."/>
            <person name="Ravi A."/>
            <person name="Getino M."/>
            <person name="Pursley I."/>
            <person name="Horton D.L."/>
            <person name="Alikhan N.F."/>
            <person name="Baker D."/>
            <person name="Gharbi K."/>
            <person name="Hall N."/>
            <person name="Watson M."/>
            <person name="Adriaenssens E.M."/>
            <person name="Foster-Nyarko E."/>
            <person name="Jarju S."/>
            <person name="Secka A."/>
            <person name="Antonio M."/>
            <person name="Oren A."/>
            <person name="Chaudhuri R.R."/>
            <person name="La Ragione R."/>
            <person name="Hildebrand F."/>
            <person name="Pallen M.J."/>
        </authorList>
    </citation>
    <scope>NUCLEOTIDE SEQUENCE</scope>
    <source>
        <strain evidence="13">CHK191-8634</strain>
    </source>
</reference>
<dbReference type="InterPro" id="IPR036890">
    <property type="entry name" value="HATPase_C_sf"/>
</dbReference>
<dbReference type="EC" id="2.7.13.3" evidence="3"/>
<dbReference type="AlphaFoldDB" id="A0A9D1IVP9"/>
<gene>
    <name evidence="13" type="ORF">IAB67_04905</name>
</gene>
<evidence type="ECO:0000256" key="7">
    <source>
        <dbReference type="ARBA" id="ARBA00022777"/>
    </source>
</evidence>
<keyword evidence="7 13" id="KW-0418">Kinase</keyword>
<feature type="domain" description="Histidine kinase" evidence="12">
    <location>
        <begin position="122"/>
        <end position="321"/>
    </location>
</feature>
<keyword evidence="8 11" id="KW-1133">Transmembrane helix</keyword>
<dbReference type="PROSITE" id="PS50109">
    <property type="entry name" value="HIS_KIN"/>
    <property type="match status" value="1"/>
</dbReference>
<evidence type="ECO:0000256" key="10">
    <source>
        <dbReference type="ARBA" id="ARBA00023136"/>
    </source>
</evidence>
<keyword evidence="5" id="KW-0808">Transferase</keyword>
<dbReference type="GO" id="GO:0004721">
    <property type="term" value="F:phosphoprotein phosphatase activity"/>
    <property type="evidence" value="ECO:0007669"/>
    <property type="project" value="TreeGrafter"/>
</dbReference>
<accession>A0A9D1IVP9</accession>
<evidence type="ECO:0000256" key="1">
    <source>
        <dbReference type="ARBA" id="ARBA00000085"/>
    </source>
</evidence>
<proteinExistence type="predicted"/>
<sequence>MIRRYLRHRRVIFSFFAVFSLFFTLLLYLYSGGLDAASYYLLIAGFLFSLWVAIDSRSFARRMHMLDDILQNISAVRHDFPLPSGPLEEVYQDIALELFRLLNRKTSALEAAHADQLFYYTRWLHQIKTPIAAIRLAMQAGKADSAVLEQELFKIEQYVEMALQYVKLQDISTDLIIRDTDILPVVRECVKKYASLFIYKGLSVSITGDSFTAATDEKWLAFVIEQLLSNAVKYTSRGGVAITLADRSITIRDDGIGILPEDAARIFEKGYTGTSGRADKRASGIGLFMVHEIADRLAIELSVESVPGQGTAVRLALPCSDSLTNL</sequence>
<dbReference type="SUPFAM" id="SSF55874">
    <property type="entry name" value="ATPase domain of HSP90 chaperone/DNA topoisomerase II/histidine kinase"/>
    <property type="match status" value="1"/>
</dbReference>
<dbReference type="InterPro" id="IPR005467">
    <property type="entry name" value="His_kinase_dom"/>
</dbReference>
<dbReference type="InterPro" id="IPR050351">
    <property type="entry name" value="BphY/WalK/GraS-like"/>
</dbReference>
<dbReference type="EMBL" id="DVMR01000041">
    <property type="protein sequence ID" value="HIU43621.1"/>
    <property type="molecule type" value="Genomic_DNA"/>
</dbReference>
<dbReference type="GO" id="GO:0005886">
    <property type="term" value="C:plasma membrane"/>
    <property type="evidence" value="ECO:0007669"/>
    <property type="project" value="UniProtKB-SubCell"/>
</dbReference>
<dbReference type="SMART" id="SM00387">
    <property type="entry name" value="HATPase_c"/>
    <property type="match status" value="1"/>
</dbReference>
<feature type="transmembrane region" description="Helical" evidence="11">
    <location>
        <begin position="12"/>
        <end position="31"/>
    </location>
</feature>
<dbReference type="Pfam" id="PF02518">
    <property type="entry name" value="HATPase_c"/>
    <property type="match status" value="1"/>
</dbReference>
<keyword evidence="9" id="KW-0902">Two-component regulatory system</keyword>
<comment type="caution">
    <text evidence="13">The sequence shown here is derived from an EMBL/GenBank/DDBJ whole genome shotgun (WGS) entry which is preliminary data.</text>
</comment>
<evidence type="ECO:0000256" key="4">
    <source>
        <dbReference type="ARBA" id="ARBA00022475"/>
    </source>
</evidence>
<dbReference type="GO" id="GO:0016036">
    <property type="term" value="P:cellular response to phosphate starvation"/>
    <property type="evidence" value="ECO:0007669"/>
    <property type="project" value="TreeGrafter"/>
</dbReference>
<reference evidence="13" key="1">
    <citation type="submission" date="2020-10" db="EMBL/GenBank/DDBJ databases">
        <authorList>
            <person name="Gilroy R."/>
        </authorList>
    </citation>
    <scope>NUCLEOTIDE SEQUENCE</scope>
    <source>
        <strain evidence="13">CHK191-8634</strain>
    </source>
</reference>
<dbReference type="PRINTS" id="PR00344">
    <property type="entry name" value="BCTRLSENSOR"/>
</dbReference>
<name>A0A9D1IVP9_9CLOT</name>